<keyword evidence="4" id="KW-0131">Cell cycle</keyword>
<proteinExistence type="inferred from homology"/>
<dbReference type="STRING" id="1314782.A0A165PXU1"/>
<dbReference type="GO" id="GO:0019887">
    <property type="term" value="F:protein kinase regulator activity"/>
    <property type="evidence" value="ECO:0007669"/>
    <property type="project" value="UniProtKB-ARBA"/>
</dbReference>
<dbReference type="PROSITE" id="PS00292">
    <property type="entry name" value="CYCLINS"/>
    <property type="match status" value="1"/>
</dbReference>
<evidence type="ECO:0000313" key="10">
    <source>
        <dbReference type="Proteomes" id="UP000076761"/>
    </source>
</evidence>
<evidence type="ECO:0000256" key="3">
    <source>
        <dbReference type="ARBA" id="ARBA00023127"/>
    </source>
</evidence>
<feature type="compositionally biased region" description="Basic residues" evidence="6">
    <location>
        <begin position="18"/>
        <end position="32"/>
    </location>
</feature>
<evidence type="ECO:0000259" key="8">
    <source>
        <dbReference type="SMART" id="SM01332"/>
    </source>
</evidence>
<feature type="domain" description="Cyclin-like" evidence="7">
    <location>
        <begin position="213"/>
        <end position="309"/>
    </location>
</feature>
<dbReference type="Gene3D" id="1.10.472.10">
    <property type="entry name" value="Cyclin-like"/>
    <property type="match status" value="2"/>
</dbReference>
<dbReference type="GO" id="GO:0044843">
    <property type="term" value="P:cell cycle G1/S phase transition"/>
    <property type="evidence" value="ECO:0007669"/>
    <property type="project" value="UniProtKB-ARBA"/>
</dbReference>
<dbReference type="CDD" id="cd20537">
    <property type="entry name" value="CYCLIN_CCNO-like_rpt2"/>
    <property type="match status" value="1"/>
</dbReference>
<feature type="compositionally biased region" description="Polar residues" evidence="6">
    <location>
        <begin position="1"/>
        <end position="14"/>
    </location>
</feature>
<dbReference type="EMBL" id="KV425604">
    <property type="protein sequence ID" value="KZT21639.1"/>
    <property type="molecule type" value="Genomic_DNA"/>
</dbReference>
<dbReference type="SMART" id="SM01332">
    <property type="entry name" value="Cyclin_C"/>
    <property type="match status" value="1"/>
</dbReference>
<protein>
    <submittedName>
        <fullName evidence="9">Uncharacterized protein</fullName>
    </submittedName>
</protein>
<evidence type="ECO:0000259" key="7">
    <source>
        <dbReference type="SMART" id="SM00385"/>
    </source>
</evidence>
<organism evidence="9 10">
    <name type="scientific">Neolentinus lepideus HHB14362 ss-1</name>
    <dbReference type="NCBI Taxonomy" id="1314782"/>
    <lineage>
        <taxon>Eukaryota</taxon>
        <taxon>Fungi</taxon>
        <taxon>Dikarya</taxon>
        <taxon>Basidiomycota</taxon>
        <taxon>Agaricomycotina</taxon>
        <taxon>Agaricomycetes</taxon>
        <taxon>Gloeophyllales</taxon>
        <taxon>Gloeophyllaceae</taxon>
        <taxon>Neolentinus</taxon>
    </lineage>
</organism>
<evidence type="ECO:0000256" key="6">
    <source>
        <dbReference type="SAM" id="MobiDB-lite"/>
    </source>
</evidence>
<dbReference type="CDD" id="cd20559">
    <property type="entry name" value="CYCLIN_ScCLN_like"/>
    <property type="match status" value="1"/>
</dbReference>
<evidence type="ECO:0000256" key="4">
    <source>
        <dbReference type="ARBA" id="ARBA00023306"/>
    </source>
</evidence>
<name>A0A165PXU1_9AGAM</name>
<feature type="compositionally biased region" description="Low complexity" evidence="6">
    <location>
        <begin position="336"/>
        <end position="369"/>
    </location>
</feature>
<dbReference type="SMART" id="SM00385">
    <property type="entry name" value="CYCLIN"/>
    <property type="match status" value="2"/>
</dbReference>
<feature type="region of interest" description="Disordered" evidence="6">
    <location>
        <begin position="1"/>
        <end position="40"/>
    </location>
</feature>
<evidence type="ECO:0000256" key="2">
    <source>
        <dbReference type="ARBA" id="ARBA00022618"/>
    </source>
</evidence>
<dbReference type="OrthoDB" id="5590282at2759"/>
<dbReference type="PANTHER" id="PTHR10177">
    <property type="entry name" value="CYCLINS"/>
    <property type="match status" value="1"/>
</dbReference>
<dbReference type="InParanoid" id="A0A165PXU1"/>
<dbReference type="InterPro" id="IPR036915">
    <property type="entry name" value="Cyclin-like_sf"/>
</dbReference>
<dbReference type="Pfam" id="PF02984">
    <property type="entry name" value="Cyclin_C"/>
    <property type="match status" value="1"/>
</dbReference>
<sequence length="449" mass="50315">MKDTSSTSKPSHNLQVYPKKRPSPHGIRKSHGKSPAPTAIPKRTFTVMRTEWRARQERRKQAEALQRMAGIMEPEYHDDIVKGMHKASAKAMGSVCSMDAQPQIMWYMRPELVGFLLEVHFFYRMRPETLYLALNILDRYLSKRVCFLRHYQLVGCTALWIASKFEDTKEHVPRVSALVKDCLDAYPADAFTAMEIYIMSTIGWTLGHTTAEAWLRLACTGREDEKVQHVARFLMEITIFYREFIEYPSSVIASGALCLSRYLCGKGLYVEDETTETLEIVHLLDSRLSRHIDTISPILINKYSFAFFSQASTFVMRYYLEGGCISREQLVPLPTTPKRSSSSSSPLASSPVSASSFSTPMSASTSASDLSDDMPATPTSPDFETDANSGLCVPDSDKENLPSSPVLEFVLKHATEPVPDQLLPHDLLACRQALHSLNSSPPPSRSSVV</sequence>
<evidence type="ECO:0000256" key="5">
    <source>
        <dbReference type="RuleBase" id="RU000383"/>
    </source>
</evidence>
<feature type="domain" description="Cyclin C-terminal" evidence="8">
    <location>
        <begin position="209"/>
        <end position="317"/>
    </location>
</feature>
<keyword evidence="10" id="KW-1185">Reference proteome</keyword>
<dbReference type="InterPro" id="IPR048258">
    <property type="entry name" value="Cyclins_cyclin-box"/>
</dbReference>
<dbReference type="AlphaFoldDB" id="A0A165PXU1"/>
<feature type="domain" description="Cyclin-like" evidence="7">
    <location>
        <begin position="114"/>
        <end position="200"/>
    </location>
</feature>
<dbReference type="GO" id="GO:0051301">
    <property type="term" value="P:cell division"/>
    <property type="evidence" value="ECO:0007669"/>
    <property type="project" value="UniProtKB-KW"/>
</dbReference>
<feature type="region of interest" description="Disordered" evidence="6">
    <location>
        <begin position="335"/>
        <end position="400"/>
    </location>
</feature>
<comment type="similarity">
    <text evidence="1 5">Belongs to the cyclin family.</text>
</comment>
<keyword evidence="3 5" id="KW-0195">Cyclin</keyword>
<dbReference type="GO" id="GO:0051726">
    <property type="term" value="P:regulation of cell cycle"/>
    <property type="evidence" value="ECO:0007669"/>
    <property type="project" value="UniProtKB-ARBA"/>
</dbReference>
<dbReference type="FunFam" id="1.10.472.10:FF:000010">
    <property type="entry name" value="G1/S-specific cyclin Cln1"/>
    <property type="match status" value="1"/>
</dbReference>
<dbReference type="InterPro" id="IPR006671">
    <property type="entry name" value="Cyclin_N"/>
</dbReference>
<dbReference type="InterPro" id="IPR039361">
    <property type="entry name" value="Cyclin"/>
</dbReference>
<dbReference type="InterPro" id="IPR004367">
    <property type="entry name" value="Cyclin_C-dom"/>
</dbReference>
<reference evidence="9 10" key="1">
    <citation type="journal article" date="2016" name="Mol. Biol. Evol.">
        <title>Comparative Genomics of Early-Diverging Mushroom-Forming Fungi Provides Insights into the Origins of Lignocellulose Decay Capabilities.</title>
        <authorList>
            <person name="Nagy L.G."/>
            <person name="Riley R."/>
            <person name="Tritt A."/>
            <person name="Adam C."/>
            <person name="Daum C."/>
            <person name="Floudas D."/>
            <person name="Sun H."/>
            <person name="Yadav J.S."/>
            <person name="Pangilinan J."/>
            <person name="Larsson K.H."/>
            <person name="Matsuura K."/>
            <person name="Barry K."/>
            <person name="Labutti K."/>
            <person name="Kuo R."/>
            <person name="Ohm R.A."/>
            <person name="Bhattacharya S.S."/>
            <person name="Shirouzu T."/>
            <person name="Yoshinaga Y."/>
            <person name="Martin F.M."/>
            <person name="Grigoriev I.V."/>
            <person name="Hibbett D.S."/>
        </authorList>
    </citation>
    <scope>NUCLEOTIDE SEQUENCE [LARGE SCALE GENOMIC DNA]</scope>
    <source>
        <strain evidence="9 10">HHB14362 ss-1</strain>
    </source>
</reference>
<dbReference type="Pfam" id="PF00134">
    <property type="entry name" value="Cyclin_N"/>
    <property type="match status" value="1"/>
</dbReference>
<keyword evidence="2" id="KW-0132">Cell division</keyword>
<accession>A0A165PXU1</accession>
<dbReference type="SUPFAM" id="SSF47954">
    <property type="entry name" value="Cyclin-like"/>
    <property type="match status" value="2"/>
</dbReference>
<evidence type="ECO:0000256" key="1">
    <source>
        <dbReference type="ARBA" id="ARBA00008742"/>
    </source>
</evidence>
<evidence type="ECO:0000313" key="9">
    <source>
        <dbReference type="EMBL" id="KZT21639.1"/>
    </source>
</evidence>
<gene>
    <name evidence="9" type="ORF">NEOLEDRAFT_1072969</name>
</gene>
<dbReference type="Proteomes" id="UP000076761">
    <property type="component" value="Unassembled WGS sequence"/>
</dbReference>
<dbReference type="InterPro" id="IPR013763">
    <property type="entry name" value="Cyclin-like_dom"/>
</dbReference>
<feature type="compositionally biased region" description="Polar residues" evidence="6">
    <location>
        <begin position="377"/>
        <end position="388"/>
    </location>
</feature>